<gene>
    <name evidence="2" type="ORF">H310_04004</name>
</gene>
<evidence type="ECO:0000256" key="1">
    <source>
        <dbReference type="ARBA" id="ARBA00022803"/>
    </source>
</evidence>
<dbReference type="STRING" id="157072.A0A024UGC9"/>
<dbReference type="AlphaFoldDB" id="A0A024UGC9"/>
<evidence type="ECO:0000313" key="2">
    <source>
        <dbReference type="EMBL" id="ETW04897.1"/>
    </source>
</evidence>
<keyword evidence="1" id="KW-0802">TPR repeat</keyword>
<dbReference type="eggNOG" id="KOG4648">
    <property type="taxonomic scope" value="Eukaryota"/>
</dbReference>
<dbReference type="OrthoDB" id="69400at2759"/>
<sequence length="302" mass="33203">MQTLRLERSHESGSVMSAADHKARGNEAFQAGRYADAIDSYSLALDFDGDSAWNTAILCNRAFARLQLGAPDQAALAEVDCSTVLQLDPVNVKALFRRAQARMVLANLTGAKTDLESIVSLEPGNPQANETLDRVRMQLAAQTNNGMFNPAFQANLLRGIAPVTLYSPPPPHRLKSPRQCKVHDVNHRNNEDFAEALRQCSIVAHEEAESHASRDKKVSLAAWEDLQAQERSVTKSTRGVTKQVKRAANRVQSSGMSSSTAAVKPGPIKVHTDALWAQLMEDEVKTCSLYKAKIRSKQKWSE</sequence>
<dbReference type="SUPFAM" id="SSF48452">
    <property type="entry name" value="TPR-like"/>
    <property type="match status" value="1"/>
</dbReference>
<organism evidence="2">
    <name type="scientific">Aphanomyces invadans</name>
    <dbReference type="NCBI Taxonomy" id="157072"/>
    <lineage>
        <taxon>Eukaryota</taxon>
        <taxon>Sar</taxon>
        <taxon>Stramenopiles</taxon>
        <taxon>Oomycota</taxon>
        <taxon>Saprolegniomycetes</taxon>
        <taxon>Saprolegniales</taxon>
        <taxon>Verrucalvaceae</taxon>
        <taxon>Aphanomyces</taxon>
    </lineage>
</organism>
<dbReference type="InterPro" id="IPR019734">
    <property type="entry name" value="TPR_rpt"/>
</dbReference>
<dbReference type="GO" id="GO:0101031">
    <property type="term" value="C:protein folding chaperone complex"/>
    <property type="evidence" value="ECO:0007669"/>
    <property type="project" value="TreeGrafter"/>
</dbReference>
<protein>
    <submittedName>
        <fullName evidence="2">Uncharacterized protein</fullName>
    </submittedName>
</protein>
<dbReference type="InterPro" id="IPR011990">
    <property type="entry name" value="TPR-like_helical_dom_sf"/>
</dbReference>
<dbReference type="Gene3D" id="1.25.40.10">
    <property type="entry name" value="Tetratricopeptide repeat domain"/>
    <property type="match status" value="1"/>
</dbReference>
<dbReference type="PANTHER" id="PTHR46423:SF1">
    <property type="entry name" value="RNA POLYMERASE II-ASSOCIATED PROTEIN 3"/>
    <property type="match status" value="1"/>
</dbReference>
<reference evidence="2" key="1">
    <citation type="submission" date="2013-12" db="EMBL/GenBank/DDBJ databases">
        <title>The Genome Sequence of Aphanomyces invadans NJM9701.</title>
        <authorList>
            <consortium name="The Broad Institute Genomics Platform"/>
            <person name="Russ C."/>
            <person name="Tyler B."/>
            <person name="van West P."/>
            <person name="Dieguez-Uribeondo J."/>
            <person name="Young S.K."/>
            <person name="Zeng Q."/>
            <person name="Gargeya S."/>
            <person name="Fitzgerald M."/>
            <person name="Abouelleil A."/>
            <person name="Alvarado L."/>
            <person name="Chapman S.B."/>
            <person name="Gainer-Dewar J."/>
            <person name="Goldberg J."/>
            <person name="Griggs A."/>
            <person name="Gujja S."/>
            <person name="Hansen M."/>
            <person name="Howarth C."/>
            <person name="Imamovic A."/>
            <person name="Ireland A."/>
            <person name="Larimer J."/>
            <person name="McCowan C."/>
            <person name="Murphy C."/>
            <person name="Pearson M."/>
            <person name="Poon T.W."/>
            <person name="Priest M."/>
            <person name="Roberts A."/>
            <person name="Saif S."/>
            <person name="Shea T."/>
            <person name="Sykes S."/>
            <person name="Wortman J."/>
            <person name="Nusbaum C."/>
            <person name="Birren B."/>
        </authorList>
    </citation>
    <scope>NUCLEOTIDE SEQUENCE [LARGE SCALE GENOMIC DNA]</scope>
    <source>
        <strain evidence="2">NJM9701</strain>
    </source>
</reference>
<accession>A0A024UGC9</accession>
<proteinExistence type="predicted"/>
<name>A0A024UGC9_9STRA</name>
<dbReference type="EMBL" id="KI913957">
    <property type="protein sequence ID" value="ETW04897.1"/>
    <property type="molecule type" value="Genomic_DNA"/>
</dbReference>
<dbReference type="PANTHER" id="PTHR46423">
    <property type="entry name" value="RNA POLYMERASE II-ASSOCIATED PROTEIN 3"/>
    <property type="match status" value="1"/>
</dbReference>
<dbReference type="InterPro" id="IPR051966">
    <property type="entry name" value="RPAP3"/>
</dbReference>
<dbReference type="VEuPathDB" id="FungiDB:H310_04004"/>
<dbReference type="GeneID" id="20081054"/>
<dbReference type="SMART" id="SM00028">
    <property type="entry name" value="TPR"/>
    <property type="match status" value="3"/>
</dbReference>
<dbReference type="RefSeq" id="XP_008866335.1">
    <property type="nucleotide sequence ID" value="XM_008868113.1"/>
</dbReference>